<evidence type="ECO:0000313" key="2">
    <source>
        <dbReference type="Proteomes" id="UP001217089"/>
    </source>
</evidence>
<keyword evidence="2" id="KW-1185">Reference proteome</keyword>
<comment type="caution">
    <text evidence="1">The sequence shown here is derived from an EMBL/GenBank/DDBJ whole genome shotgun (WGS) entry which is preliminary data.</text>
</comment>
<sequence length="212" mass="24362">MKVFVQGLSLTDGPRNRIVKVSELTRVEDIIQNYPGSTGLLYNGRQLRSGILHKENVQNRSTLVVTHGILGGAPPRFTSKQRTRKLKPHIKKSRLPTMISLYEDDDTAETKCGHPITPDDMHHYCIAELQSGSLEFRCPQVDGNGKKNCNALWDVKEVSEIADWDVDEFQYVDKMLSQNYLARQRGIKECPFCRSYCRRIDIEKSKSYMWIL</sequence>
<name>A0ABQ9EJN8_TEGGR</name>
<gene>
    <name evidence="1" type="ORF">KUTeg_018592</name>
</gene>
<protein>
    <recommendedName>
        <fullName evidence="3">4Fe4S-binding SPASM domain-containing protein</fullName>
    </recommendedName>
</protein>
<accession>A0ABQ9EJN8</accession>
<dbReference type="Proteomes" id="UP001217089">
    <property type="component" value="Unassembled WGS sequence"/>
</dbReference>
<reference evidence="1 2" key="1">
    <citation type="submission" date="2022-12" db="EMBL/GenBank/DDBJ databases">
        <title>Chromosome-level genome of Tegillarca granosa.</title>
        <authorList>
            <person name="Kim J."/>
        </authorList>
    </citation>
    <scope>NUCLEOTIDE SEQUENCE [LARGE SCALE GENOMIC DNA]</scope>
    <source>
        <strain evidence="1">Teg-2019</strain>
        <tissue evidence="1">Adductor muscle</tissue>
    </source>
</reference>
<evidence type="ECO:0000313" key="1">
    <source>
        <dbReference type="EMBL" id="KAJ8305009.1"/>
    </source>
</evidence>
<dbReference type="EMBL" id="JARBDR010000903">
    <property type="protein sequence ID" value="KAJ8305009.1"/>
    <property type="molecule type" value="Genomic_DNA"/>
</dbReference>
<proteinExistence type="predicted"/>
<evidence type="ECO:0008006" key="3">
    <source>
        <dbReference type="Google" id="ProtNLM"/>
    </source>
</evidence>
<organism evidence="1 2">
    <name type="scientific">Tegillarca granosa</name>
    <name type="common">Malaysian cockle</name>
    <name type="synonym">Anadara granosa</name>
    <dbReference type="NCBI Taxonomy" id="220873"/>
    <lineage>
        <taxon>Eukaryota</taxon>
        <taxon>Metazoa</taxon>
        <taxon>Spiralia</taxon>
        <taxon>Lophotrochozoa</taxon>
        <taxon>Mollusca</taxon>
        <taxon>Bivalvia</taxon>
        <taxon>Autobranchia</taxon>
        <taxon>Pteriomorphia</taxon>
        <taxon>Arcoida</taxon>
        <taxon>Arcoidea</taxon>
        <taxon>Arcidae</taxon>
        <taxon>Tegillarca</taxon>
    </lineage>
</organism>